<gene>
    <name evidence="1" type="ORF">F7R26_021155</name>
</gene>
<dbReference type="PANTHER" id="PTHR11895">
    <property type="entry name" value="TRANSAMIDASE"/>
    <property type="match status" value="1"/>
</dbReference>
<dbReference type="Pfam" id="PF01425">
    <property type="entry name" value="Amidase"/>
    <property type="match status" value="1"/>
</dbReference>
<evidence type="ECO:0000313" key="2">
    <source>
        <dbReference type="Proteomes" id="UP000397656"/>
    </source>
</evidence>
<reference evidence="1 2" key="1">
    <citation type="submission" date="2020-10" db="EMBL/GenBank/DDBJ databases">
        <title>Complete genome sequence of Cupriavidus basilensis CCUG 49340T.</title>
        <authorList>
            <person name="Salva-Serra F."/>
            <person name="Donoso R.A."/>
            <person name="Cho K.H."/>
            <person name="Yoo J.A."/>
            <person name="Lee K."/>
            <person name="Yoon S.-H."/>
            <person name="Perez-Pantoja D."/>
            <person name="Moore E.R.B."/>
        </authorList>
    </citation>
    <scope>NUCLEOTIDE SEQUENCE [LARGE SCALE GENOMIC DNA]</scope>
    <source>
        <strain evidence="2">CCUG 49340</strain>
    </source>
</reference>
<dbReference type="AlphaFoldDB" id="A0A643FPG0"/>
<dbReference type="InterPro" id="IPR036928">
    <property type="entry name" value="AS_sf"/>
</dbReference>
<dbReference type="Proteomes" id="UP000397656">
    <property type="component" value="Chromosome 2"/>
</dbReference>
<dbReference type="InterPro" id="IPR000120">
    <property type="entry name" value="Amidase"/>
</dbReference>
<proteinExistence type="predicted"/>
<evidence type="ECO:0000313" key="1">
    <source>
        <dbReference type="EMBL" id="QOT80009.1"/>
    </source>
</evidence>
<organism evidence="1 2">
    <name type="scientific">Cupriavidus basilensis</name>
    <dbReference type="NCBI Taxonomy" id="68895"/>
    <lineage>
        <taxon>Bacteria</taxon>
        <taxon>Pseudomonadati</taxon>
        <taxon>Pseudomonadota</taxon>
        <taxon>Betaproteobacteria</taxon>
        <taxon>Burkholderiales</taxon>
        <taxon>Burkholderiaceae</taxon>
        <taxon>Cupriavidus</taxon>
    </lineage>
</organism>
<dbReference type="RefSeq" id="WP_150989096.1">
    <property type="nucleotide sequence ID" value="NZ_CP062804.1"/>
</dbReference>
<dbReference type="NCBIfam" id="TIGR02715">
    <property type="entry name" value="amido_AtzE"/>
    <property type="match status" value="1"/>
</dbReference>
<dbReference type="InterPro" id="IPR023631">
    <property type="entry name" value="Amidase_dom"/>
</dbReference>
<dbReference type="InterPro" id="IPR014087">
    <property type="entry name" value="Carboxybiuret_hydro_AtzE"/>
</dbReference>
<sequence length="470" mass="48945">MNARDPVFESALAIRSDIDTGARSALDVATATLARIEACDPLLHAFTAVTRERALGEARRVDALRAQGARLPPLAGVPYAVKNLFDVADLTTLAGSRVLAGAAPARRDAVLVSRMREAGAVLVGTLNMDEFAYGFTTENAHRGTCRNPHDLARVAGGSSGGSAAAVAAGLVPLSLGSDTNGSIRVPAALTGIFGLKPTYGRLSRRGSYPFVHSLDHVGHFARSVADLAAAYDMLQFADTRDPACARRPLEAVSGQAPIRVRAARLGGYFDDMAAADARAAAQRVADALEATGVIHLPGAAAARSAAFVITGTEGGHLHREHLRHQYAQMEPLSRDRLAAGLVLPAAWYVRAQQVRAAFRQELLDAFARTELLIAPATPVAAPLAGQESIEINGQVLPARASLGLLTQPISCIGLPVLTVPLAGPDGLPLGVQLIAPPWREDLAFAAAQALEAMGVAACPRPSALLARAAA</sequence>
<dbReference type="EMBL" id="CP062804">
    <property type="protein sequence ID" value="QOT80009.1"/>
    <property type="molecule type" value="Genomic_DNA"/>
</dbReference>
<dbReference type="Gene3D" id="3.90.1300.10">
    <property type="entry name" value="Amidase signature (AS) domain"/>
    <property type="match status" value="1"/>
</dbReference>
<protein>
    <submittedName>
        <fullName evidence="1">AtzE family amidohydrolase</fullName>
    </submittedName>
</protein>
<dbReference type="GO" id="GO:0016787">
    <property type="term" value="F:hydrolase activity"/>
    <property type="evidence" value="ECO:0007669"/>
    <property type="project" value="UniProtKB-KW"/>
</dbReference>
<keyword evidence="1" id="KW-0378">Hydrolase</keyword>
<dbReference type="SUPFAM" id="SSF75304">
    <property type="entry name" value="Amidase signature (AS) enzymes"/>
    <property type="match status" value="1"/>
</dbReference>
<accession>A0A643FPG0</accession>
<dbReference type="GeneID" id="98403439"/>
<dbReference type="NCBIfam" id="NF006631">
    <property type="entry name" value="PRK09201.1"/>
    <property type="match status" value="1"/>
</dbReference>
<name>A0A643FPG0_9BURK</name>
<dbReference type="PANTHER" id="PTHR11895:SF172">
    <property type="entry name" value="GLUTAMYL-TRNA(GLN) AMIDOTRANSFERASE"/>
    <property type="match status" value="1"/>
</dbReference>